<feature type="compositionally biased region" description="Low complexity" evidence="1">
    <location>
        <begin position="170"/>
        <end position="184"/>
    </location>
</feature>
<dbReference type="PANTHER" id="PTHR46388:SF2">
    <property type="entry name" value="NHL REPEAT-CONTAINING PROTEIN 2"/>
    <property type="match status" value="1"/>
</dbReference>
<dbReference type="Gene3D" id="2.120.10.30">
    <property type="entry name" value="TolB, C-terminal domain"/>
    <property type="match status" value="2"/>
</dbReference>
<comment type="caution">
    <text evidence="4">The sequence shown here is derived from an EMBL/GenBank/DDBJ whole genome shotgun (WGS) entry which is preliminary data.</text>
</comment>
<dbReference type="PANTHER" id="PTHR46388">
    <property type="entry name" value="NHL REPEAT-CONTAINING PROTEIN 2"/>
    <property type="match status" value="1"/>
</dbReference>
<evidence type="ECO:0000259" key="3">
    <source>
        <dbReference type="Pfam" id="PF25021"/>
    </source>
</evidence>
<keyword evidence="2" id="KW-0472">Membrane</keyword>
<dbReference type="InterPro" id="IPR011042">
    <property type="entry name" value="6-blade_b-propeller_TolB-like"/>
</dbReference>
<dbReference type="InterPro" id="IPR056822">
    <property type="entry name" value="TEN_NHL"/>
</dbReference>
<proteinExistence type="predicted"/>
<accession>A0A937UTG8</accession>
<keyword evidence="5" id="KW-1185">Reference proteome</keyword>
<dbReference type="Pfam" id="PF25021">
    <property type="entry name" value="TEN_NHL"/>
    <property type="match status" value="1"/>
</dbReference>
<feature type="region of interest" description="Disordered" evidence="1">
    <location>
        <begin position="1"/>
        <end position="131"/>
    </location>
</feature>
<feature type="compositionally biased region" description="Low complexity" evidence="1">
    <location>
        <begin position="87"/>
        <end position="98"/>
    </location>
</feature>
<evidence type="ECO:0000313" key="4">
    <source>
        <dbReference type="EMBL" id="MBL7630001.1"/>
    </source>
</evidence>
<feature type="compositionally biased region" description="Low complexity" evidence="1">
    <location>
        <begin position="38"/>
        <end position="64"/>
    </location>
</feature>
<feature type="domain" description="Teneurin NHL" evidence="3">
    <location>
        <begin position="217"/>
        <end position="481"/>
    </location>
</feature>
<feature type="transmembrane region" description="Helical" evidence="2">
    <location>
        <begin position="136"/>
        <end position="158"/>
    </location>
</feature>
<dbReference type="Proteomes" id="UP000604475">
    <property type="component" value="Unassembled WGS sequence"/>
</dbReference>
<feature type="compositionally biased region" description="Pro residues" evidence="1">
    <location>
        <begin position="185"/>
        <end position="199"/>
    </location>
</feature>
<protein>
    <recommendedName>
        <fullName evidence="3">Teneurin NHL domain-containing protein</fullName>
    </recommendedName>
</protein>
<evidence type="ECO:0000313" key="5">
    <source>
        <dbReference type="Proteomes" id="UP000604475"/>
    </source>
</evidence>
<keyword evidence="2" id="KW-0812">Transmembrane</keyword>
<dbReference type="AlphaFoldDB" id="A0A937UTG8"/>
<evidence type="ECO:0000256" key="1">
    <source>
        <dbReference type="SAM" id="MobiDB-lite"/>
    </source>
</evidence>
<gene>
    <name evidence="4" type="ORF">I7412_23100</name>
</gene>
<name>A0A937UTG8_9ACTN</name>
<reference evidence="4" key="1">
    <citation type="submission" date="2020-12" db="EMBL/GenBank/DDBJ databases">
        <title>Genomic characterization of non-nitrogen-fixing Frankia strains.</title>
        <authorList>
            <person name="Carlos-Shanley C."/>
            <person name="Guerra T."/>
            <person name="Hahn D."/>
        </authorList>
    </citation>
    <scope>NUCLEOTIDE SEQUENCE</scope>
    <source>
        <strain evidence="4">CN6</strain>
    </source>
</reference>
<keyword evidence="2" id="KW-1133">Transmembrane helix</keyword>
<dbReference type="EMBL" id="JAEACQ010000240">
    <property type="protein sequence ID" value="MBL7630001.1"/>
    <property type="molecule type" value="Genomic_DNA"/>
</dbReference>
<dbReference type="SUPFAM" id="SSF101898">
    <property type="entry name" value="NHL repeat"/>
    <property type="match status" value="1"/>
</dbReference>
<feature type="compositionally biased region" description="Low complexity" evidence="1">
    <location>
        <begin position="107"/>
        <end position="127"/>
    </location>
</feature>
<organism evidence="4 5">
    <name type="scientific">Frankia nepalensis</name>
    <dbReference type="NCBI Taxonomy" id="1836974"/>
    <lineage>
        <taxon>Bacteria</taxon>
        <taxon>Bacillati</taxon>
        <taxon>Actinomycetota</taxon>
        <taxon>Actinomycetes</taxon>
        <taxon>Frankiales</taxon>
        <taxon>Frankiaceae</taxon>
        <taxon>Frankia</taxon>
    </lineage>
</organism>
<feature type="region of interest" description="Disordered" evidence="1">
    <location>
        <begin position="163"/>
        <end position="208"/>
    </location>
</feature>
<dbReference type="RefSeq" id="WP_203002002.1">
    <property type="nucleotide sequence ID" value="NZ_JADWYU010000090.1"/>
</dbReference>
<sequence length="540" mass="53604">MTAGVTPMDDTSPSSGPVVPAGGQSDASLTTMPPVGLPASGDASSAGGGRPSSPVAGAAGASPAEQLWPVPEGQPAGQSPPAVMTWVVPESPPVAAAAGQQRPVPAPGTGHAAAPGGPLGAAASGRARGPGGRRRPWLVGFVVGMVIVLVAAGVVVGVDLRDREGSSGDAAAAPTAPERTTAAPTPSPTPAYDPVPLGEPGPAYSGETLPIRGGLRPEYVSVRRDGVLYISGYSFREATVYRIDPDGTVAQIIGDEAVASLGVASPAAVSGAGQVDWDDAGNLYVPDINGYRIRKIDTAGVVTTVAGIGLYGYSGDGGPAAQARIGRIEDVAVLGDGTIYFGDLDSNRVRRITPDGIITTVAGTGEPGFARGPASATATALGGPNTIEDAPDGSIYFTNIGSGTVQRVSPDGRLTTVAGSGYWDTSADGRSGEGRRATSSAVMLSVPSLGLGPDGSLYLVSPRRANVRKVGPDGIIRTIAGTGGEGADGDGGPATAATFLQPRAVAADVTGAVYVVDGGNVQVRRIAPDGTITTIARASR</sequence>
<evidence type="ECO:0000256" key="2">
    <source>
        <dbReference type="SAM" id="Phobius"/>
    </source>
</evidence>